<evidence type="ECO:0000313" key="6">
    <source>
        <dbReference type="Proteomes" id="UP000031623"/>
    </source>
</evidence>
<evidence type="ECO:0000256" key="1">
    <source>
        <dbReference type="ARBA" id="ARBA00010285"/>
    </source>
</evidence>
<dbReference type="CDD" id="cd00853">
    <property type="entry name" value="NifX"/>
    <property type="match status" value="1"/>
</dbReference>
<protein>
    <submittedName>
        <fullName evidence="5">NifY protein</fullName>
    </submittedName>
</protein>
<dbReference type="InterPro" id="IPR036105">
    <property type="entry name" value="DiNase_FeMo-co_biosyn_sf"/>
</dbReference>
<dbReference type="Proteomes" id="UP000031623">
    <property type="component" value="Chromosome"/>
</dbReference>
<sequence length="239" mass="25984">MPEIAMETITKEAARRIAYAAHCLPQIELHTFVIQLVKQIVLPVTEEKLAQITVVDLNNWFANQTKMAAVLNAAGLERAKRYLCGEEKTDPTIPVPERDTISEMLGSLRVAVASNTGEMLDGHFGSCPRFLIYQVGSEAVYLAEVRSTQSLDEAKDKNAARVALIRDCAILYVQSIGGPAAAKVVYAGIHPVKFPAGGSAREALARLQTTLASPPPWLAKILGVSANRSLDRYLEAVEE</sequence>
<dbReference type="SUPFAM" id="SSF53146">
    <property type="entry name" value="Nitrogenase accessory factor-like"/>
    <property type="match status" value="1"/>
</dbReference>
<evidence type="ECO:0000259" key="3">
    <source>
        <dbReference type="Pfam" id="PF02579"/>
    </source>
</evidence>
<dbReference type="InterPro" id="IPR034169">
    <property type="entry name" value="NifX-like"/>
</dbReference>
<dbReference type="PANTHER" id="PTHR33937">
    <property type="entry name" value="IRON-MOLYBDENUM PROTEIN-RELATED-RELATED"/>
    <property type="match status" value="1"/>
</dbReference>
<keyword evidence="2" id="KW-0535">Nitrogen fixation</keyword>
<proteinExistence type="inferred from homology"/>
<dbReference type="InterPro" id="IPR038127">
    <property type="entry name" value="NafY_N_sf"/>
</dbReference>
<dbReference type="InterPro" id="IPR031763">
    <property type="entry name" value="NafY_N"/>
</dbReference>
<dbReference type="PANTHER" id="PTHR33937:SF1">
    <property type="entry name" value="IRON-MOLIBDENUM COFACTOR PROCESSING PROTEIN"/>
    <property type="match status" value="1"/>
</dbReference>
<feature type="domain" description="Dinitrogenase iron-molybdenum cofactor biosynthesis" evidence="3">
    <location>
        <begin position="117"/>
        <end position="208"/>
    </location>
</feature>
<dbReference type="KEGG" id="tig:THII_1811"/>
<dbReference type="InterPro" id="IPR003731">
    <property type="entry name" value="Di-Nase_FeMo-co_biosynth"/>
</dbReference>
<accession>A0A090ADV4</accession>
<dbReference type="Pfam" id="PF02579">
    <property type="entry name" value="Nitro_FeMo-Co"/>
    <property type="match status" value="1"/>
</dbReference>
<evidence type="ECO:0000313" key="5">
    <source>
        <dbReference type="EMBL" id="BAP56108.1"/>
    </source>
</evidence>
<evidence type="ECO:0000256" key="2">
    <source>
        <dbReference type="ARBA" id="ARBA00023231"/>
    </source>
</evidence>
<dbReference type="Gene3D" id="3.30.420.130">
    <property type="entry name" value="Dinitrogenase iron-molybdenum cofactor biosynthesis domain"/>
    <property type="match status" value="1"/>
</dbReference>
<organism evidence="5 6">
    <name type="scientific">Thioploca ingrica</name>
    <dbReference type="NCBI Taxonomy" id="40754"/>
    <lineage>
        <taxon>Bacteria</taxon>
        <taxon>Pseudomonadati</taxon>
        <taxon>Pseudomonadota</taxon>
        <taxon>Gammaproteobacteria</taxon>
        <taxon>Thiotrichales</taxon>
        <taxon>Thiotrichaceae</taxon>
        <taxon>Thioploca</taxon>
    </lineage>
</organism>
<gene>
    <name evidence="5" type="ORF">THII_1811</name>
</gene>
<dbReference type="InterPro" id="IPR051840">
    <property type="entry name" value="NifX/NifY_domain"/>
</dbReference>
<dbReference type="AlphaFoldDB" id="A0A090ADV4"/>
<comment type="similarity">
    <text evidence="1">Belongs to the NifX/NifY family.</text>
</comment>
<evidence type="ECO:0000259" key="4">
    <source>
        <dbReference type="Pfam" id="PF16844"/>
    </source>
</evidence>
<dbReference type="Gene3D" id="1.10.150.590">
    <property type="entry name" value="Dinitrogenase iron-molybdenum cofactor, N-terminal"/>
    <property type="match status" value="1"/>
</dbReference>
<dbReference type="HOGENOM" id="CLU_1128640_0_0_6"/>
<reference evidence="5 6" key="1">
    <citation type="journal article" date="2014" name="ISME J.">
        <title>Ecophysiology of Thioploca ingrica as revealed by the complete genome sequence supplemented with proteomic evidence.</title>
        <authorList>
            <person name="Kojima H."/>
            <person name="Ogura Y."/>
            <person name="Yamamoto N."/>
            <person name="Togashi T."/>
            <person name="Mori H."/>
            <person name="Watanabe T."/>
            <person name="Nemoto F."/>
            <person name="Kurokawa K."/>
            <person name="Hayashi T."/>
            <person name="Fukui M."/>
        </authorList>
    </citation>
    <scope>NUCLEOTIDE SEQUENCE [LARGE SCALE GENOMIC DNA]</scope>
</reference>
<dbReference type="STRING" id="40754.THII_1811"/>
<dbReference type="Pfam" id="PF16844">
    <property type="entry name" value="DIMCO_N"/>
    <property type="match status" value="1"/>
</dbReference>
<keyword evidence="6" id="KW-1185">Reference proteome</keyword>
<feature type="domain" description="Dinitrogenase iron-molybdenum cofactor N-terminal" evidence="4">
    <location>
        <begin position="9"/>
        <end position="94"/>
    </location>
</feature>
<dbReference type="EMBL" id="AP014633">
    <property type="protein sequence ID" value="BAP56108.1"/>
    <property type="molecule type" value="Genomic_DNA"/>
</dbReference>
<name>A0A090ADV4_9GAMM</name>